<keyword evidence="4 17" id="KW-0479">Metal-binding</keyword>
<evidence type="ECO:0000256" key="17">
    <source>
        <dbReference type="PIRSR" id="PIRSR601548-3"/>
    </source>
</evidence>
<evidence type="ECO:0000256" key="2">
    <source>
        <dbReference type="ARBA" id="ARBA00022645"/>
    </source>
</evidence>
<feature type="active site" description="Proton acceptor 2" evidence="15">
    <location>
        <position position="364"/>
    </location>
</feature>
<gene>
    <name evidence="24" type="ORF">NEMVEDRAFT_v1g210990</name>
</gene>
<feature type="binding site" evidence="20">
    <location>
        <position position="363"/>
    </location>
    <ligand>
        <name>Zn(2+)</name>
        <dbReference type="ChEBI" id="CHEBI:29105"/>
        <label>2</label>
        <note>catalytic</note>
    </ligand>
</feature>
<keyword evidence="5 23" id="KW-0732">Signal</keyword>
<evidence type="ECO:0000256" key="7">
    <source>
        <dbReference type="ARBA" id="ARBA00022833"/>
    </source>
</evidence>
<dbReference type="HOGENOM" id="CLU_014364_3_3_1"/>
<dbReference type="Gene3D" id="1.10.1370.30">
    <property type="match status" value="2"/>
</dbReference>
<keyword evidence="7 17" id="KW-0862">Zinc</keyword>
<feature type="binding site" evidence="17">
    <location>
        <position position="367"/>
    </location>
    <ligand>
        <name>Zn(2+)</name>
        <dbReference type="ChEBI" id="CHEBI:29105"/>
        <label>1</label>
        <note>catalytic</note>
    </ligand>
</feature>
<keyword evidence="2 22" id="KW-0121">Carboxypeptidase</keyword>
<accession>A7SEG1</accession>
<comment type="cofactor">
    <cofactor evidence="22">
        <name>Zn(2+)</name>
        <dbReference type="ChEBI" id="CHEBI:29105"/>
    </cofactor>
    <text evidence="22">Binds 1 zinc ion per subunit.</text>
</comment>
<evidence type="ECO:0000256" key="11">
    <source>
        <dbReference type="ARBA" id="ARBA00036868"/>
    </source>
</evidence>
<evidence type="ECO:0000256" key="13">
    <source>
        <dbReference type="PIRSR" id="PIRSR601548-1"/>
    </source>
</evidence>
<evidence type="ECO:0000256" key="9">
    <source>
        <dbReference type="ARBA" id="ARBA00023157"/>
    </source>
</evidence>
<dbReference type="InterPro" id="IPR001548">
    <property type="entry name" value="Peptidase_M2"/>
</dbReference>
<feature type="binding site" evidence="20">
    <location>
        <position position="367"/>
    </location>
    <ligand>
        <name>Zn(2+)</name>
        <dbReference type="ChEBI" id="CHEBI:29105"/>
        <label>2</label>
        <note>catalytic</note>
    </ligand>
</feature>
<feature type="binding site" evidence="16">
    <location>
        <position position="207"/>
    </location>
    <ligand>
        <name>chloride</name>
        <dbReference type="ChEBI" id="CHEBI:17996"/>
        <label>1</label>
    </ligand>
</feature>
<dbReference type="EC" id="3.4.-.-" evidence="22"/>
<evidence type="ECO:0000256" key="4">
    <source>
        <dbReference type="ARBA" id="ARBA00022723"/>
    </source>
</evidence>
<evidence type="ECO:0000256" key="10">
    <source>
        <dbReference type="ARBA" id="ARBA00023180"/>
    </source>
</evidence>
<dbReference type="GO" id="GO:0008241">
    <property type="term" value="F:peptidyl-dipeptidase activity"/>
    <property type="evidence" value="ECO:0007669"/>
    <property type="project" value="UniProtKB-EC"/>
</dbReference>
<dbReference type="SUPFAM" id="SSF55486">
    <property type="entry name" value="Metalloproteases ('zincins'), catalytic domain"/>
    <property type="match status" value="1"/>
</dbReference>
<proteinExistence type="inferred from homology"/>
<keyword evidence="6 22" id="KW-0378">Hydrolase</keyword>
<feature type="disulfide bond" evidence="18 21">
    <location>
        <begin position="332"/>
        <end position="350"/>
    </location>
</feature>
<evidence type="ECO:0000313" key="24">
    <source>
        <dbReference type="EMBL" id="EDO37947.1"/>
    </source>
</evidence>
<dbReference type="FunFam" id="1.10.1370.30:FF:000025">
    <property type="entry name" value="Angiotensin-converting enzyme"/>
    <property type="match status" value="1"/>
</dbReference>
<reference evidence="24 25" key="1">
    <citation type="journal article" date="2007" name="Science">
        <title>Sea anemone genome reveals ancestral eumetazoan gene repertoire and genomic organization.</title>
        <authorList>
            <person name="Putnam N.H."/>
            <person name="Srivastava M."/>
            <person name="Hellsten U."/>
            <person name="Dirks B."/>
            <person name="Chapman J."/>
            <person name="Salamov A."/>
            <person name="Terry A."/>
            <person name="Shapiro H."/>
            <person name="Lindquist E."/>
            <person name="Kapitonov V.V."/>
            <person name="Jurka J."/>
            <person name="Genikhovich G."/>
            <person name="Grigoriev I.V."/>
            <person name="Lucas S.M."/>
            <person name="Steele R.E."/>
            <person name="Finnerty J.R."/>
            <person name="Technau U."/>
            <person name="Martindale M.Q."/>
            <person name="Rokhsar D.S."/>
        </authorList>
    </citation>
    <scope>NUCLEOTIDE SEQUENCE [LARGE SCALE GENOMIC DNA]</scope>
    <source>
        <strain evidence="25">CH2 X CH6</strain>
    </source>
</reference>
<dbReference type="Pfam" id="PF01401">
    <property type="entry name" value="Peptidase_M2"/>
    <property type="match status" value="1"/>
</dbReference>
<name>A7SEG1_NEMVE</name>
<keyword evidence="25" id="KW-1185">Reference proteome</keyword>
<feature type="glycosylation site" description="N-linked (GlcNAc...) asparagine; partial" evidence="14">
    <location>
        <position position="318"/>
    </location>
</feature>
<feature type="glycosylation site" description="N-linked (GlcNAc...) asparagine; partial" evidence="14">
    <location>
        <position position="138"/>
    </location>
</feature>
<comment type="catalytic activity">
    <reaction evidence="11">
        <text>Release of a C-terminal dipeptide, oligopeptide-|-Xaa-Yaa, when Xaa is not Pro, and Yaa is neither Asp nor Glu. Thus, conversion of angiotensin I to angiotensin II, with increase in vasoconstrictor activity, but no action on angiotensin II.</text>
        <dbReference type="EC" id="3.4.15.1"/>
    </reaction>
</comment>
<dbReference type="PANTHER" id="PTHR10514:SF27">
    <property type="entry name" value="ANGIOTENSIN-CONVERTING ENZYME"/>
    <property type="match status" value="1"/>
</dbReference>
<comment type="caution">
    <text evidence="21">Lacks conserved residue(s) required for the propagation of feature annotation.</text>
</comment>
<evidence type="ECO:0000256" key="15">
    <source>
        <dbReference type="PIRSR" id="PIRSR601548-11"/>
    </source>
</evidence>
<keyword evidence="10 14" id="KW-0325">Glycoprotein</keyword>
<dbReference type="MEROPS" id="M02.004"/>
<evidence type="ECO:0000256" key="14">
    <source>
        <dbReference type="PIRSR" id="PIRSR601548-10"/>
    </source>
</evidence>
<evidence type="ECO:0000256" key="1">
    <source>
        <dbReference type="ARBA" id="ARBA00008139"/>
    </source>
</evidence>
<dbReference type="Proteomes" id="UP000001593">
    <property type="component" value="Unassembled WGS sequence"/>
</dbReference>
<sequence length="633" mass="71933">MRILYIIFIITVSFEFSDGAIDPEEERNAKAFLDEHNRRAPFEYRNSELALWNYETNLTDFNQALKTQASLAFSMFTQSALVNASKFDANKLSEDTKRQIKLIAASASPKNPADIKRKSELNSQMDKIYSSGKVKDANGEMLSLNPDLYKILAESRDYERLLFVWKGWRDAVGPAIRPLYQQFVDISNKGAKENGWKDNGEYWRSSYEVENLERIAEGLYSDLKPLYQELHAYVRYKLSQQYSQVKSGDAIPAHLFGNMWAQSWANIYDLVEPYGNQSSLDVTRNMVKQGYTELRMVQLAESFFTSIGLDPLPQSFYNRSMIVKPKDRGVVCHASAWDFLISRDVRIKQCTTITHDSLVTTHHELGHIQYFLQYAHQPYEYRTGANPGFHEAVGDTLSLSVDTPAHLHRIGLLDAVSNNTESDINALMKMALSKVAFLPFGFLIDQWRWRVFRGEITPQNYNRKWWELRTKYQGIKPPVCRTENDFDPGAKYHIPANTPYIRYFVSYVIQFQFHKAACEAAGHTGPLHKCSIYNSTAAGGKLGAMLKLGKSKPWPQALKAMTGTEEMDVGPLTEYFKPLITWMKAQRAKHGYPIGWSNEGAYSDCNISMATTAGPAMASIVGSLLLAIASLLY</sequence>
<dbReference type="CDD" id="cd06461">
    <property type="entry name" value="M2_ACE"/>
    <property type="match status" value="1"/>
</dbReference>
<dbReference type="EMBL" id="DS469636">
    <property type="protein sequence ID" value="EDO37947.1"/>
    <property type="molecule type" value="Genomic_DNA"/>
</dbReference>
<feature type="active site" description="Proton acceptor 1" evidence="13">
    <location>
        <position position="364"/>
    </location>
</feature>
<dbReference type="eggNOG" id="KOG3690">
    <property type="taxonomic scope" value="Eukaryota"/>
</dbReference>
<feature type="binding site" evidence="16">
    <location>
        <position position="502"/>
    </location>
    <ligand>
        <name>chloride</name>
        <dbReference type="ChEBI" id="CHEBI:17996"/>
        <label>1</label>
    </ligand>
</feature>
<evidence type="ECO:0000256" key="23">
    <source>
        <dbReference type="SAM" id="SignalP"/>
    </source>
</evidence>
<evidence type="ECO:0000256" key="3">
    <source>
        <dbReference type="ARBA" id="ARBA00022670"/>
    </source>
</evidence>
<dbReference type="GO" id="GO:0005615">
    <property type="term" value="C:extracellular space"/>
    <property type="evidence" value="ECO:0000318"/>
    <property type="project" value="GO_Central"/>
</dbReference>
<dbReference type="PROSITE" id="PS52011">
    <property type="entry name" value="PEPTIDASE_M2"/>
    <property type="match status" value="1"/>
</dbReference>
<dbReference type="GO" id="GO:0046872">
    <property type="term" value="F:metal ion binding"/>
    <property type="evidence" value="ECO:0007669"/>
    <property type="project" value="UniProtKB-KW"/>
</dbReference>
<evidence type="ECO:0000313" key="25">
    <source>
        <dbReference type="Proteomes" id="UP000001593"/>
    </source>
</evidence>
<feature type="binding site" evidence="20">
    <location>
        <position position="391"/>
    </location>
    <ligand>
        <name>Zn(2+)</name>
        <dbReference type="ChEBI" id="CHEBI:29105"/>
        <label>2</label>
        <note>catalytic</note>
    </ligand>
</feature>
<feature type="glycosylation site" description="N-linked (GlcNAc...) asparagine" evidence="14">
    <location>
        <position position="57"/>
    </location>
</feature>
<evidence type="ECO:0000256" key="12">
    <source>
        <dbReference type="ARBA" id="ARBA00039858"/>
    </source>
</evidence>
<organism evidence="24 25">
    <name type="scientific">Nematostella vectensis</name>
    <name type="common">Starlet sea anemone</name>
    <dbReference type="NCBI Taxonomy" id="45351"/>
    <lineage>
        <taxon>Eukaryota</taxon>
        <taxon>Metazoa</taxon>
        <taxon>Cnidaria</taxon>
        <taxon>Anthozoa</taxon>
        <taxon>Hexacorallia</taxon>
        <taxon>Actiniaria</taxon>
        <taxon>Edwardsiidae</taxon>
        <taxon>Nematostella</taxon>
    </lineage>
</organism>
<evidence type="ECO:0000256" key="6">
    <source>
        <dbReference type="ARBA" id="ARBA00022801"/>
    </source>
</evidence>
<evidence type="ECO:0000256" key="21">
    <source>
        <dbReference type="PROSITE-ProRule" id="PRU01355"/>
    </source>
</evidence>
<dbReference type="KEGG" id="nve:5509484"/>
<dbReference type="InParanoid" id="A7SEG1"/>
<feature type="glycosylation site" description="N-linked (GlcNAc...) asparagine" evidence="19">
    <location>
        <position position="418"/>
    </location>
</feature>
<dbReference type="PRINTS" id="PR00791">
    <property type="entry name" value="PEPDIPTASEA"/>
</dbReference>
<feature type="binding site" evidence="17">
    <location>
        <position position="391"/>
    </location>
    <ligand>
        <name>Zn(2+)</name>
        <dbReference type="ChEBI" id="CHEBI:29105"/>
        <label>1</label>
        <note>catalytic</note>
    </ligand>
</feature>
<keyword evidence="8 22" id="KW-0482">Metalloprotease</keyword>
<feature type="chain" id="PRO_5002712640" description="Angiotensin-converting enzyme" evidence="23">
    <location>
        <begin position="20"/>
        <end position="633"/>
    </location>
</feature>
<dbReference type="GO" id="GO:0004180">
    <property type="term" value="F:carboxypeptidase activity"/>
    <property type="evidence" value="ECO:0007669"/>
    <property type="project" value="UniProtKB-KW"/>
</dbReference>
<keyword evidence="9 18" id="KW-1015">Disulfide bond</keyword>
<dbReference type="OMA" id="SMMERPA"/>
<evidence type="ECO:0000256" key="16">
    <source>
        <dbReference type="PIRSR" id="PIRSR601548-2"/>
    </source>
</evidence>
<feature type="signal peptide" evidence="23">
    <location>
        <begin position="1"/>
        <end position="19"/>
    </location>
</feature>
<keyword evidence="3 22" id="KW-0645">Protease</keyword>
<dbReference type="AlphaFoldDB" id="A7SEG1"/>
<evidence type="ECO:0000256" key="19">
    <source>
        <dbReference type="PIRSR" id="PIRSR601548-5"/>
    </source>
</evidence>
<protein>
    <recommendedName>
        <fullName evidence="12 22">Angiotensin-converting enzyme</fullName>
        <ecNumber evidence="22">3.4.-.-</ecNumber>
    </recommendedName>
</protein>
<evidence type="ECO:0000256" key="22">
    <source>
        <dbReference type="RuleBase" id="RU361144"/>
    </source>
</evidence>
<dbReference type="PANTHER" id="PTHR10514">
    <property type="entry name" value="ANGIOTENSIN-CONVERTING ENZYME"/>
    <property type="match status" value="1"/>
</dbReference>
<evidence type="ECO:0000256" key="18">
    <source>
        <dbReference type="PIRSR" id="PIRSR601548-4"/>
    </source>
</evidence>
<feature type="active site" description="Proton donor 2" evidence="15">
    <location>
        <position position="493"/>
    </location>
</feature>
<dbReference type="FunFam" id="1.10.1370.30:FF:000004">
    <property type="entry name" value="Angiotensin-converting enzyme"/>
    <property type="match status" value="1"/>
</dbReference>
<feature type="binding site" evidence="17">
    <location>
        <position position="363"/>
    </location>
    <ligand>
        <name>Zn(2+)</name>
        <dbReference type="ChEBI" id="CHEBI:29105"/>
        <label>1</label>
        <note>catalytic</note>
    </ligand>
</feature>
<feature type="active site" description="Proton donor 1" evidence="13">
    <location>
        <position position="493"/>
    </location>
</feature>
<evidence type="ECO:0000256" key="5">
    <source>
        <dbReference type="ARBA" id="ARBA00022729"/>
    </source>
</evidence>
<dbReference type="GO" id="GO:0006508">
    <property type="term" value="P:proteolysis"/>
    <property type="evidence" value="ECO:0007669"/>
    <property type="project" value="UniProtKB-KW"/>
</dbReference>
<evidence type="ECO:0000256" key="20">
    <source>
        <dbReference type="PIRSR" id="PIRSR601548-8"/>
    </source>
</evidence>
<feature type="disulfide bond" evidence="18">
    <location>
        <begin position="518"/>
        <end position="530"/>
    </location>
</feature>
<evidence type="ECO:0000256" key="8">
    <source>
        <dbReference type="ARBA" id="ARBA00023049"/>
    </source>
</evidence>
<dbReference type="GO" id="GO:0005886">
    <property type="term" value="C:plasma membrane"/>
    <property type="evidence" value="ECO:0000318"/>
    <property type="project" value="GO_Central"/>
</dbReference>
<dbReference type="PhylomeDB" id="A7SEG1"/>
<dbReference type="GO" id="GO:0008237">
    <property type="term" value="F:metallopeptidase activity"/>
    <property type="evidence" value="ECO:0007669"/>
    <property type="project" value="UniProtKB-KW"/>
</dbReference>
<comment type="similarity">
    <text evidence="1 21 22">Belongs to the peptidase M2 family.</text>
</comment>